<dbReference type="Proteomes" id="UP000184315">
    <property type="component" value="Unassembled WGS sequence"/>
</dbReference>
<dbReference type="AlphaFoldDB" id="A0A1J1LN79"/>
<protein>
    <submittedName>
        <fullName evidence="1">Uncharacterized protein</fullName>
    </submittedName>
</protein>
<name>A0A1J1LN79_9CYAN</name>
<organism evidence="1 2">
    <name type="scientific">Planktothrix tepida PCC 9214</name>
    <dbReference type="NCBI Taxonomy" id="671072"/>
    <lineage>
        <taxon>Bacteria</taxon>
        <taxon>Bacillati</taxon>
        <taxon>Cyanobacteriota</taxon>
        <taxon>Cyanophyceae</taxon>
        <taxon>Oscillatoriophycideae</taxon>
        <taxon>Oscillatoriales</taxon>
        <taxon>Microcoleaceae</taxon>
        <taxon>Planktothrix</taxon>
    </lineage>
</organism>
<keyword evidence="2" id="KW-1185">Reference proteome</keyword>
<dbReference type="EMBL" id="CZDF01000166">
    <property type="protein sequence ID" value="CUR33947.1"/>
    <property type="molecule type" value="Genomic_DNA"/>
</dbReference>
<dbReference type="STRING" id="671072.PL921460056"/>
<gene>
    <name evidence="1" type="ORF">PL921460056</name>
</gene>
<evidence type="ECO:0000313" key="1">
    <source>
        <dbReference type="EMBL" id="CUR33947.1"/>
    </source>
</evidence>
<reference evidence="2" key="1">
    <citation type="submission" date="2015-10" db="EMBL/GenBank/DDBJ databases">
        <authorList>
            <person name="Regsiter A."/>
            <person name="william w."/>
        </authorList>
    </citation>
    <scope>NUCLEOTIDE SEQUENCE [LARGE SCALE GENOMIC DNA]</scope>
</reference>
<accession>A0A1J1LN79</accession>
<sequence>MPTAEQMRQLFWEDIKVMRVSPASHNLKVLKGLAANPQMILCVADKSLADVIIRAASFIAYLDSLNPLNYVNYGGEDSEKPMSPDEYYEYLQSLGIKLNLVK</sequence>
<proteinExistence type="predicted"/>
<evidence type="ECO:0000313" key="2">
    <source>
        <dbReference type="Proteomes" id="UP000184315"/>
    </source>
</evidence>